<evidence type="ECO:0000313" key="3">
    <source>
        <dbReference type="RefSeq" id="XP_026685654.1"/>
    </source>
</evidence>
<accession>A0A3Q0JB36</accession>
<evidence type="ECO:0000313" key="2">
    <source>
        <dbReference type="Proteomes" id="UP000079169"/>
    </source>
</evidence>
<gene>
    <name evidence="3" type="primary">LOC113471015</name>
</gene>
<reference evidence="3" key="1">
    <citation type="submission" date="2025-08" db="UniProtKB">
        <authorList>
            <consortium name="RefSeq"/>
        </authorList>
    </citation>
    <scope>IDENTIFICATION</scope>
</reference>
<organism evidence="2 3">
    <name type="scientific">Diaphorina citri</name>
    <name type="common">Asian citrus psyllid</name>
    <dbReference type="NCBI Taxonomy" id="121845"/>
    <lineage>
        <taxon>Eukaryota</taxon>
        <taxon>Metazoa</taxon>
        <taxon>Ecdysozoa</taxon>
        <taxon>Arthropoda</taxon>
        <taxon>Hexapoda</taxon>
        <taxon>Insecta</taxon>
        <taxon>Pterygota</taxon>
        <taxon>Neoptera</taxon>
        <taxon>Paraneoptera</taxon>
        <taxon>Hemiptera</taxon>
        <taxon>Sternorrhyncha</taxon>
        <taxon>Psylloidea</taxon>
        <taxon>Psyllidae</taxon>
        <taxon>Diaphorininae</taxon>
        <taxon>Diaphorina</taxon>
    </lineage>
</organism>
<dbReference type="PaxDb" id="121845-A0A3Q0JB36"/>
<evidence type="ECO:0000259" key="1">
    <source>
        <dbReference type="Pfam" id="PF10551"/>
    </source>
</evidence>
<dbReference type="PANTHER" id="PTHR33977:SF1">
    <property type="entry name" value="ZINC ION BINDING PROTEIN"/>
    <property type="match status" value="1"/>
</dbReference>
<feature type="domain" description="MULE transposase" evidence="1">
    <location>
        <begin position="21"/>
        <end position="119"/>
    </location>
</feature>
<dbReference type="Pfam" id="PF10551">
    <property type="entry name" value="MULE"/>
    <property type="match status" value="1"/>
</dbReference>
<sequence length="306" mass="35105">MIALQTKDQRDLMIEGAKKILIVDDTHNITQYENTRLLNVLVVDEHNFGWPVAHLISNSMTGSVIAYFATALKHVAKQADSEFKINCLITDDDPAIINGFESGFASKIRHILCQWHLDKTLQKNIREKSDPEMFQTIYDEIKIVIGTRNPDEFYHLYAAFLKKHENDSKAFVEYLKSHYSHRTEKWAMSSRVGIGHGNINTTSHVESFHNKLKSKYLQRIPNKRMDHIINVLLDIEKDDLGARKRLDMLGPAQPKAHLQHDRSLEIDDKALSNISSSVWQITSNNSSTEESKVYFIEQVNQVCCAI</sequence>
<proteinExistence type="predicted"/>
<name>A0A3Q0JB36_DIACI</name>
<keyword evidence="2" id="KW-1185">Reference proteome</keyword>
<protein>
    <submittedName>
        <fullName evidence="3">Uncharacterized protein LOC113471015</fullName>
    </submittedName>
</protein>
<dbReference type="PANTHER" id="PTHR33977">
    <property type="entry name" value="ZINC ION BINDING PROTEIN"/>
    <property type="match status" value="1"/>
</dbReference>
<dbReference type="RefSeq" id="XP_026685654.1">
    <property type="nucleotide sequence ID" value="XM_026829853.1"/>
</dbReference>
<dbReference type="AlphaFoldDB" id="A0A3Q0JB36"/>
<dbReference type="KEGG" id="dci:113471015"/>
<dbReference type="InterPro" id="IPR018289">
    <property type="entry name" value="MULE_transposase_dom"/>
</dbReference>
<dbReference type="Proteomes" id="UP000079169">
    <property type="component" value="Unplaced"/>
</dbReference>
<dbReference type="GeneID" id="113471015"/>